<dbReference type="InterPro" id="IPR045584">
    <property type="entry name" value="Pilin-like"/>
</dbReference>
<dbReference type="Proteomes" id="UP000218824">
    <property type="component" value="Chromosome"/>
</dbReference>
<evidence type="ECO:0000313" key="5">
    <source>
        <dbReference type="EMBL" id="BAV96574.1"/>
    </source>
</evidence>
<dbReference type="SUPFAM" id="SSF54523">
    <property type="entry name" value="Pili subunits"/>
    <property type="match status" value="1"/>
</dbReference>
<comment type="similarity">
    <text evidence="1 3">Belongs to the N-Me-Phe pilin family.</text>
</comment>
<keyword evidence="4" id="KW-0472">Membrane</keyword>
<dbReference type="GeneID" id="83062973"/>
<evidence type="ECO:0000313" key="6">
    <source>
        <dbReference type="Proteomes" id="UP000218824"/>
    </source>
</evidence>
<dbReference type="InterPro" id="IPR001082">
    <property type="entry name" value="Pilin"/>
</dbReference>
<protein>
    <submittedName>
        <fullName evidence="5">Fimbrial protein EcpC</fullName>
    </submittedName>
</protein>
<keyword evidence="2" id="KW-0488">Methylation</keyword>
<name>A0AAU9AG28_LYSEN</name>
<evidence type="ECO:0000256" key="1">
    <source>
        <dbReference type="ARBA" id="ARBA00005233"/>
    </source>
</evidence>
<evidence type="ECO:0000256" key="2">
    <source>
        <dbReference type="ARBA" id="ARBA00022481"/>
    </source>
</evidence>
<dbReference type="EMBL" id="AP014940">
    <property type="protein sequence ID" value="BAV96574.1"/>
    <property type="molecule type" value="Genomic_DNA"/>
</dbReference>
<evidence type="ECO:0000256" key="4">
    <source>
        <dbReference type="SAM" id="Phobius"/>
    </source>
</evidence>
<dbReference type="InterPro" id="IPR012902">
    <property type="entry name" value="N_methyl_site"/>
</dbReference>
<dbReference type="PROSITE" id="PS00409">
    <property type="entry name" value="PROKAR_NTER_METHYL"/>
    <property type="match status" value="1"/>
</dbReference>
<evidence type="ECO:0000256" key="3">
    <source>
        <dbReference type="RuleBase" id="RU000389"/>
    </source>
</evidence>
<dbReference type="Pfam" id="PF07963">
    <property type="entry name" value="N_methyl"/>
    <property type="match status" value="1"/>
</dbReference>
<dbReference type="Gene3D" id="3.30.700.10">
    <property type="entry name" value="Glycoprotein, Type 4 Pilin"/>
    <property type="match status" value="1"/>
</dbReference>
<keyword evidence="3" id="KW-0281">Fimbrium</keyword>
<dbReference type="PANTHER" id="PTHR30093">
    <property type="entry name" value="GENERAL SECRETION PATHWAY PROTEIN G"/>
    <property type="match status" value="1"/>
</dbReference>
<organism evidence="5 6">
    <name type="scientific">Lysobacter enzymogenes</name>
    <dbReference type="NCBI Taxonomy" id="69"/>
    <lineage>
        <taxon>Bacteria</taxon>
        <taxon>Pseudomonadati</taxon>
        <taxon>Pseudomonadota</taxon>
        <taxon>Gammaproteobacteria</taxon>
        <taxon>Lysobacterales</taxon>
        <taxon>Lysobacteraceae</taxon>
        <taxon>Lysobacter</taxon>
    </lineage>
</organism>
<dbReference type="AlphaFoldDB" id="A0AAU9AG28"/>
<dbReference type="PANTHER" id="PTHR30093:SF34">
    <property type="entry name" value="PREPILIN PEPTIDASE-DEPENDENT PROTEIN D"/>
    <property type="match status" value="1"/>
</dbReference>
<dbReference type="RefSeq" id="WP_096376950.1">
    <property type="nucleotide sequence ID" value="NZ_AP014940.1"/>
</dbReference>
<dbReference type="GO" id="GO:0007155">
    <property type="term" value="P:cell adhesion"/>
    <property type="evidence" value="ECO:0007669"/>
    <property type="project" value="InterPro"/>
</dbReference>
<feature type="transmembrane region" description="Helical" evidence="4">
    <location>
        <begin position="12"/>
        <end position="31"/>
    </location>
</feature>
<proteinExistence type="inferred from homology"/>
<keyword evidence="4" id="KW-1133">Transmembrane helix</keyword>
<dbReference type="KEGG" id="lem:LEN_1087"/>
<dbReference type="NCBIfam" id="TIGR02532">
    <property type="entry name" value="IV_pilin_GFxxxE"/>
    <property type="match status" value="1"/>
</dbReference>
<dbReference type="GO" id="GO:0009289">
    <property type="term" value="C:pilus"/>
    <property type="evidence" value="ECO:0007669"/>
    <property type="project" value="InterPro"/>
</dbReference>
<keyword evidence="4" id="KW-0812">Transmembrane</keyword>
<dbReference type="Pfam" id="PF00114">
    <property type="entry name" value="Pilin"/>
    <property type="match status" value="1"/>
</dbReference>
<accession>A0AAU9AG28</accession>
<sequence>MNTQRGFTLIELMIVIAIVGILTSIALPLYLDYVRRTKNSECLNIAAAAKLSVAETAQDRGSLALVSATNTGYVGTATEYCAPVQIASGGIITAQTTTGSGSVTFTLRPTSNQGRLQWNCSIPAGTSLVLVPAECRP</sequence>
<gene>
    <name evidence="5" type="ORF">LEN_1087</name>
</gene>
<reference evidence="5 6" key="1">
    <citation type="journal article" date="2017" name="DNA Res.">
        <title>Complete genome sequence and expression profile of the commercial lytic enzyme producer Lysobacter enzymogenes M497-1.</title>
        <authorList>
            <person name="Takami H."/>
            <person name="Toyoda A."/>
            <person name="Uchiyama I."/>
            <person name="Itoh T."/>
            <person name="Takaki Y."/>
            <person name="Arai W."/>
            <person name="Nishi S."/>
            <person name="Kawai M."/>
            <person name="Shinya K."/>
            <person name="Ikeda H."/>
        </authorList>
    </citation>
    <scope>NUCLEOTIDE SEQUENCE [LARGE SCALE GENOMIC DNA]</scope>
    <source>
        <strain evidence="5 6">M497-1</strain>
    </source>
</reference>